<dbReference type="InterPro" id="IPR057135">
    <property type="entry name" value="At4g27190-like_LRR"/>
</dbReference>
<dbReference type="InterPro" id="IPR032675">
    <property type="entry name" value="LRR_dom_sf"/>
</dbReference>
<dbReference type="PhylomeDB" id="A0A068UMC3"/>
<feature type="domain" description="Disease resistance protein At4g27190-like leucine-rich repeats" evidence="2">
    <location>
        <begin position="35"/>
        <end position="168"/>
    </location>
</feature>
<dbReference type="SUPFAM" id="SSF52047">
    <property type="entry name" value="RNI-like"/>
    <property type="match status" value="1"/>
</dbReference>
<protein>
    <recommendedName>
        <fullName evidence="2">Disease resistance protein At4g27190-like leucine-rich repeats domain-containing protein</fullName>
    </recommendedName>
</protein>
<dbReference type="OrthoDB" id="1747797at2759"/>
<gene>
    <name evidence="3" type="ORF">GSCOC_T00029045001</name>
</gene>
<dbReference type="Proteomes" id="UP000295252">
    <property type="component" value="Chromosome VIII"/>
</dbReference>
<keyword evidence="4" id="KW-1185">Reference proteome</keyword>
<name>A0A068UMC3_COFCA</name>
<dbReference type="Gramene" id="CDP09606">
    <property type="protein sequence ID" value="CDP09606"/>
    <property type="gene ID" value="GSCOC_T00029045001"/>
</dbReference>
<keyword evidence="1" id="KW-0611">Plant defense</keyword>
<sequence>MGLSLPNFQVSLPRLEVLEITNPGDGPEQLIGGKMPSGSLDNLKSVELWGCKSIRCIAKADMVILLQNLQALLTWDCHGMESFVDFEGLKVHNTPSEKAFEILPKLESLNLYNCASFIPIWRNFPEGVRVFQNLRSLKVVNCTLYCLFYPPCMANMLISLEALEVCGCSKMCEVIGEEDEEISQEDNTRHHDVGKRREIALERTSKEFVFPRLSFLRLAYLENLRSFGGSNRKDYEFKFPLLTELIISYCPKLKKFCSGNLDAPLLKKVQIGPSDTENFEAPVDLKVQIS</sequence>
<reference evidence="4" key="1">
    <citation type="journal article" date="2014" name="Science">
        <title>The coffee genome provides insight into the convergent evolution of caffeine biosynthesis.</title>
        <authorList>
            <person name="Denoeud F."/>
            <person name="Carretero-Paulet L."/>
            <person name="Dereeper A."/>
            <person name="Droc G."/>
            <person name="Guyot R."/>
            <person name="Pietrella M."/>
            <person name="Zheng C."/>
            <person name="Alberti A."/>
            <person name="Anthony F."/>
            <person name="Aprea G."/>
            <person name="Aury J.M."/>
            <person name="Bento P."/>
            <person name="Bernard M."/>
            <person name="Bocs S."/>
            <person name="Campa C."/>
            <person name="Cenci A."/>
            <person name="Combes M.C."/>
            <person name="Crouzillat D."/>
            <person name="Da Silva C."/>
            <person name="Daddiego L."/>
            <person name="De Bellis F."/>
            <person name="Dussert S."/>
            <person name="Garsmeur O."/>
            <person name="Gayraud T."/>
            <person name="Guignon V."/>
            <person name="Jahn K."/>
            <person name="Jamilloux V."/>
            <person name="Joet T."/>
            <person name="Labadie K."/>
            <person name="Lan T."/>
            <person name="Leclercq J."/>
            <person name="Lepelley M."/>
            <person name="Leroy T."/>
            <person name="Li L.T."/>
            <person name="Librado P."/>
            <person name="Lopez L."/>
            <person name="Munoz A."/>
            <person name="Noel B."/>
            <person name="Pallavicini A."/>
            <person name="Perrotta G."/>
            <person name="Poncet V."/>
            <person name="Pot D."/>
            <person name="Priyono X."/>
            <person name="Rigoreau M."/>
            <person name="Rouard M."/>
            <person name="Rozas J."/>
            <person name="Tranchant-Dubreuil C."/>
            <person name="VanBuren R."/>
            <person name="Zhang Q."/>
            <person name="Andrade A.C."/>
            <person name="Argout X."/>
            <person name="Bertrand B."/>
            <person name="de Kochko A."/>
            <person name="Graziosi G."/>
            <person name="Henry R.J."/>
            <person name="Jayarama X."/>
            <person name="Ming R."/>
            <person name="Nagai C."/>
            <person name="Rounsley S."/>
            <person name="Sankoff D."/>
            <person name="Giuliano G."/>
            <person name="Albert V.A."/>
            <person name="Wincker P."/>
            <person name="Lashermes P."/>
        </authorList>
    </citation>
    <scope>NUCLEOTIDE SEQUENCE [LARGE SCALE GENOMIC DNA]</scope>
    <source>
        <strain evidence="4">cv. DH200-94</strain>
    </source>
</reference>
<dbReference type="Gene3D" id="3.80.10.10">
    <property type="entry name" value="Ribonuclease Inhibitor"/>
    <property type="match status" value="1"/>
</dbReference>
<dbReference type="PANTHER" id="PTHR33463:SF204">
    <property type="entry name" value="NB-ARC DOMAIN-CONTAINING PROTEIN"/>
    <property type="match status" value="1"/>
</dbReference>
<dbReference type="InterPro" id="IPR050905">
    <property type="entry name" value="Plant_NBS-LRR"/>
</dbReference>
<dbReference type="OMA" id="SKMCEVI"/>
<evidence type="ECO:0000256" key="1">
    <source>
        <dbReference type="ARBA" id="ARBA00022821"/>
    </source>
</evidence>
<organism evidence="3 4">
    <name type="scientific">Coffea canephora</name>
    <name type="common">Robusta coffee</name>
    <dbReference type="NCBI Taxonomy" id="49390"/>
    <lineage>
        <taxon>Eukaryota</taxon>
        <taxon>Viridiplantae</taxon>
        <taxon>Streptophyta</taxon>
        <taxon>Embryophyta</taxon>
        <taxon>Tracheophyta</taxon>
        <taxon>Spermatophyta</taxon>
        <taxon>Magnoliopsida</taxon>
        <taxon>eudicotyledons</taxon>
        <taxon>Gunneridae</taxon>
        <taxon>Pentapetalae</taxon>
        <taxon>asterids</taxon>
        <taxon>lamiids</taxon>
        <taxon>Gentianales</taxon>
        <taxon>Rubiaceae</taxon>
        <taxon>Ixoroideae</taxon>
        <taxon>Gardenieae complex</taxon>
        <taxon>Bertiereae - Coffeeae clade</taxon>
        <taxon>Coffeeae</taxon>
        <taxon>Coffea</taxon>
    </lineage>
</organism>
<proteinExistence type="predicted"/>
<accession>A0A068UMC3</accession>
<dbReference type="PANTHER" id="PTHR33463">
    <property type="entry name" value="NB-ARC DOMAIN-CONTAINING PROTEIN-RELATED"/>
    <property type="match status" value="1"/>
</dbReference>
<dbReference type="EMBL" id="HG739123">
    <property type="protein sequence ID" value="CDP09606.1"/>
    <property type="molecule type" value="Genomic_DNA"/>
</dbReference>
<evidence type="ECO:0000259" key="2">
    <source>
        <dbReference type="Pfam" id="PF23247"/>
    </source>
</evidence>
<dbReference type="InParanoid" id="A0A068UMC3"/>
<evidence type="ECO:0000313" key="4">
    <source>
        <dbReference type="Proteomes" id="UP000295252"/>
    </source>
</evidence>
<dbReference type="AlphaFoldDB" id="A0A068UMC3"/>
<dbReference type="Pfam" id="PF23247">
    <property type="entry name" value="LRR_RPS2"/>
    <property type="match status" value="1"/>
</dbReference>
<evidence type="ECO:0000313" key="3">
    <source>
        <dbReference type="EMBL" id="CDP09606.1"/>
    </source>
</evidence>